<feature type="domain" description="Outer membrane protein beta-barrel" evidence="3">
    <location>
        <begin position="7"/>
        <end position="193"/>
    </location>
</feature>
<dbReference type="EMBL" id="JACARG010000045">
    <property type="protein sequence ID" value="NWE15878.1"/>
    <property type="molecule type" value="Genomic_DNA"/>
</dbReference>
<dbReference type="Proteomes" id="UP000537188">
    <property type="component" value="Unassembled WGS sequence"/>
</dbReference>
<dbReference type="SUPFAM" id="SSF56925">
    <property type="entry name" value="OMPA-like"/>
    <property type="match status" value="1"/>
</dbReference>
<proteinExistence type="predicted"/>
<gene>
    <name evidence="4" type="ORF">HX822_23320</name>
    <name evidence="5" type="ORF">HX828_01970</name>
</gene>
<protein>
    <submittedName>
        <fullName evidence="5">Porin family protein</fullName>
    </submittedName>
</protein>
<keyword evidence="1 2" id="KW-0732">Signal</keyword>
<dbReference type="InterPro" id="IPR027385">
    <property type="entry name" value="Beta-barrel_OMP"/>
</dbReference>
<reference evidence="6 7" key="1">
    <citation type="submission" date="2020-04" db="EMBL/GenBank/DDBJ databases">
        <title>Molecular characterization of pseudomonads from Agaricus bisporus reveal novel blotch 2 pathogens in Western Europe.</title>
        <authorList>
            <person name="Taparia T."/>
            <person name="Krijger M."/>
            <person name="Haynes E."/>
            <person name="Elpinstone J.G."/>
            <person name="Noble R."/>
            <person name="Van Der Wolf J."/>
        </authorList>
    </citation>
    <scope>NUCLEOTIDE SEQUENCE [LARGE SCALE GENOMIC DNA]</scope>
    <source>
        <strain evidence="5 7">IPO3781</strain>
        <strain evidence="4 6">IPO3782</strain>
    </source>
</reference>
<evidence type="ECO:0000256" key="1">
    <source>
        <dbReference type="ARBA" id="ARBA00022729"/>
    </source>
</evidence>
<feature type="chain" id="PRO_5033608780" evidence="2">
    <location>
        <begin position="23"/>
        <end position="223"/>
    </location>
</feature>
<dbReference type="Proteomes" id="UP000531950">
    <property type="component" value="Unassembled WGS sequence"/>
</dbReference>
<dbReference type="Pfam" id="PF13505">
    <property type="entry name" value="OMP_b-brl"/>
    <property type="match status" value="1"/>
</dbReference>
<dbReference type="RefSeq" id="WP_177043800.1">
    <property type="nucleotide sequence ID" value="NZ_JACAOQ010000002.1"/>
</dbReference>
<evidence type="ECO:0000259" key="3">
    <source>
        <dbReference type="Pfam" id="PF13505"/>
    </source>
</evidence>
<accession>A0A7Y8K3L3</accession>
<sequence>MTMQKLSCALLLAAIATPYAQAESWYGSAKLNSARQNLSSSLLTSPRVTDRVSAPDSSKTFTGSFAVGYAFADGWRLEGEYTTPSHSNFKSQWAPFNANVNSLQTDSQRLMLNGYKNIPINEWLSFYGMAGVGLAQIDAEGYQTNKTRRFADNRQYNFAYNVGLGLDAKVSETLTLGTGWRYVDMGRIETGYNTFANRINARDEQLKGKLKEQNVFLEARVSF</sequence>
<organism evidence="5 7">
    <name type="scientific">Pseudomonas yamanorum</name>
    <dbReference type="NCBI Taxonomy" id="515393"/>
    <lineage>
        <taxon>Bacteria</taxon>
        <taxon>Pseudomonadati</taxon>
        <taxon>Pseudomonadota</taxon>
        <taxon>Gammaproteobacteria</taxon>
        <taxon>Pseudomonadales</taxon>
        <taxon>Pseudomonadaceae</taxon>
        <taxon>Pseudomonas</taxon>
    </lineage>
</organism>
<dbReference type="InterPro" id="IPR011250">
    <property type="entry name" value="OMP/PagP_B-barrel"/>
</dbReference>
<feature type="signal peptide" evidence="2">
    <location>
        <begin position="1"/>
        <end position="22"/>
    </location>
</feature>
<name>A0A7Y8K3L3_9PSED</name>
<dbReference type="Gene3D" id="2.40.160.20">
    <property type="match status" value="1"/>
</dbReference>
<evidence type="ECO:0000313" key="5">
    <source>
        <dbReference type="EMBL" id="NWE74304.1"/>
    </source>
</evidence>
<evidence type="ECO:0000313" key="4">
    <source>
        <dbReference type="EMBL" id="NWE15878.1"/>
    </source>
</evidence>
<dbReference type="AlphaFoldDB" id="A0A7Y8K3L3"/>
<evidence type="ECO:0000313" key="6">
    <source>
        <dbReference type="Proteomes" id="UP000531950"/>
    </source>
</evidence>
<evidence type="ECO:0000256" key="2">
    <source>
        <dbReference type="SAM" id="SignalP"/>
    </source>
</evidence>
<evidence type="ECO:0000313" key="7">
    <source>
        <dbReference type="Proteomes" id="UP000537188"/>
    </source>
</evidence>
<comment type="caution">
    <text evidence="5">The sequence shown here is derived from an EMBL/GenBank/DDBJ whole genome shotgun (WGS) entry which is preliminary data.</text>
</comment>
<dbReference type="EMBL" id="JACARF010000001">
    <property type="protein sequence ID" value="NWE74304.1"/>
    <property type="molecule type" value="Genomic_DNA"/>
</dbReference>